<feature type="compositionally biased region" description="Acidic residues" evidence="1">
    <location>
        <begin position="153"/>
        <end position="174"/>
    </location>
</feature>
<reference evidence="2" key="1">
    <citation type="submission" date="2021-01" db="EMBL/GenBank/DDBJ databases">
        <authorList>
            <person name="Corre E."/>
            <person name="Pelletier E."/>
            <person name="Niang G."/>
            <person name="Scheremetjew M."/>
            <person name="Finn R."/>
            <person name="Kale V."/>
            <person name="Holt S."/>
            <person name="Cochrane G."/>
            <person name="Meng A."/>
            <person name="Brown T."/>
            <person name="Cohen L."/>
        </authorList>
    </citation>
    <scope>NUCLEOTIDE SEQUENCE</scope>
    <source>
        <strain evidence="2">CCMP645</strain>
    </source>
</reference>
<feature type="compositionally biased region" description="Polar residues" evidence="1">
    <location>
        <begin position="113"/>
        <end position="122"/>
    </location>
</feature>
<feature type="region of interest" description="Disordered" evidence="1">
    <location>
        <begin position="1"/>
        <end position="217"/>
    </location>
</feature>
<dbReference type="AlphaFoldDB" id="A0A7S4BV73"/>
<protein>
    <submittedName>
        <fullName evidence="2">Uncharacterized protein</fullName>
    </submittedName>
</protein>
<gene>
    <name evidence="2" type="ORF">PCAR00345_LOCUS30754</name>
</gene>
<evidence type="ECO:0000313" key="2">
    <source>
        <dbReference type="EMBL" id="CAE0778115.1"/>
    </source>
</evidence>
<proteinExistence type="predicted"/>
<feature type="compositionally biased region" description="Basic and acidic residues" evidence="1">
    <location>
        <begin position="205"/>
        <end position="217"/>
    </location>
</feature>
<accession>A0A7S4BV73</accession>
<feature type="compositionally biased region" description="Polar residues" evidence="1">
    <location>
        <begin position="61"/>
        <end position="89"/>
    </location>
</feature>
<name>A0A7S4BV73_CHRCT</name>
<organism evidence="2">
    <name type="scientific">Chrysotila carterae</name>
    <name type="common">Marine alga</name>
    <name type="synonym">Syracosphaera carterae</name>
    <dbReference type="NCBI Taxonomy" id="13221"/>
    <lineage>
        <taxon>Eukaryota</taxon>
        <taxon>Haptista</taxon>
        <taxon>Haptophyta</taxon>
        <taxon>Prymnesiophyceae</taxon>
        <taxon>Isochrysidales</taxon>
        <taxon>Isochrysidaceae</taxon>
        <taxon>Chrysotila</taxon>
    </lineage>
</organism>
<sequence>MSDQADFLARVPEGTPQGESRAASGLVGTARTPSLRPNKKTGGKRSRETEKSPSEVAAQGNKVSKSSQNWGSVSTQQSDAFHPGTSSNNGKRKASPKKTRSNALPYKGFRIPQITNTSSNSKGKGIMKAKAAAARNGECVPKKVRNSVRFEGVDDDDAEDDVNNNDEQAADGEDSSPQVPDTEGDTQSFTSAKEFSSSSSLNTGEEEKNDMHDDTGKGAKFSITDEAKVSSPRHLTVLCKLLSKLISLSLVAFLCDFRTFEPDLKGAKSPSSSFGSSGIKPNHRAYCTTIEHAQSQTRLLSPLSEWRERHFINDSCTPCHPQVFKISLAKEDLPRQKYIDVPMIVNGVAVRLGVAPEAARDTRGFGTTGNPRNGTLSVIIPPHFWERLNKALSENAE</sequence>
<feature type="compositionally biased region" description="Basic residues" evidence="1">
    <location>
        <begin position="90"/>
        <end position="100"/>
    </location>
</feature>
<feature type="compositionally biased region" description="Polar residues" evidence="1">
    <location>
        <begin position="175"/>
        <end position="195"/>
    </location>
</feature>
<dbReference type="EMBL" id="HBIZ01048060">
    <property type="protein sequence ID" value="CAE0778115.1"/>
    <property type="molecule type" value="Transcribed_RNA"/>
</dbReference>
<evidence type="ECO:0000256" key="1">
    <source>
        <dbReference type="SAM" id="MobiDB-lite"/>
    </source>
</evidence>